<evidence type="ECO:0000313" key="1">
    <source>
        <dbReference type="EMBL" id="EIM94776.1"/>
    </source>
</evidence>
<evidence type="ECO:0008006" key="3">
    <source>
        <dbReference type="Google" id="ProtNLM"/>
    </source>
</evidence>
<organism evidence="1 2">
    <name type="scientific">Paraburkholderia hospita</name>
    <dbReference type="NCBI Taxonomy" id="169430"/>
    <lineage>
        <taxon>Bacteria</taxon>
        <taxon>Pseudomonadati</taxon>
        <taxon>Pseudomonadota</taxon>
        <taxon>Betaproteobacteria</taxon>
        <taxon>Burkholderiales</taxon>
        <taxon>Burkholderiaceae</taxon>
        <taxon>Paraburkholderia</taxon>
    </lineage>
</organism>
<dbReference type="Proteomes" id="UP000004980">
    <property type="component" value="Unassembled WGS sequence"/>
</dbReference>
<comment type="caution">
    <text evidence="1">The sequence shown here is derived from an EMBL/GenBank/DDBJ whole genome shotgun (WGS) entry which is preliminary data.</text>
</comment>
<reference evidence="1 2" key="1">
    <citation type="journal article" date="2012" name="J. Bacteriol.">
        <title>Draft Genome Sequence of the Soil Bacterium Burkholderia terrae Strain BS001, Which Interacts with Fungal Surface Structures.</title>
        <authorList>
            <person name="Nazir R."/>
            <person name="Hansen M.A."/>
            <person name="Sorensen S."/>
            <person name="van Elsas J.D."/>
        </authorList>
    </citation>
    <scope>NUCLEOTIDE SEQUENCE [LARGE SCALE GENOMIC DNA]</scope>
    <source>
        <strain evidence="1 2">BS001</strain>
    </source>
</reference>
<evidence type="ECO:0000313" key="2">
    <source>
        <dbReference type="Proteomes" id="UP000004980"/>
    </source>
</evidence>
<gene>
    <name evidence="1" type="ORF">WQE_42704</name>
</gene>
<keyword evidence="2" id="KW-1185">Reference proteome</keyword>
<accession>A0ABN0F811</accession>
<proteinExistence type="predicted"/>
<dbReference type="EMBL" id="AKAU01000260">
    <property type="protein sequence ID" value="EIM94776.1"/>
    <property type="molecule type" value="Genomic_DNA"/>
</dbReference>
<protein>
    <recommendedName>
        <fullName evidence="3">DUF4286 domain-containing protein</fullName>
    </recommendedName>
</protein>
<sequence>MESLPYAIRYQVFGVSRAPESSLFIDYVAGSIEQRRADIISLILHGTDAALKGWCVFGHLSDCDVFEIECHPDQASAEDAVEFWRAYFASLGEEIVSAKHICNDTYSNSIDL</sequence>
<name>A0ABN0F811_9BURK</name>